<evidence type="ECO:0000313" key="2">
    <source>
        <dbReference type="EMBL" id="CAF1028642.1"/>
    </source>
</evidence>
<feature type="compositionally biased region" description="Polar residues" evidence="1">
    <location>
        <begin position="1"/>
        <end position="20"/>
    </location>
</feature>
<evidence type="ECO:0000313" key="3">
    <source>
        <dbReference type="EMBL" id="CAF1102931.1"/>
    </source>
</evidence>
<protein>
    <submittedName>
        <fullName evidence="3">Uncharacterized protein</fullName>
    </submittedName>
</protein>
<dbReference type="EMBL" id="CAJOBD010001312">
    <property type="protein sequence ID" value="CAF3786710.1"/>
    <property type="molecule type" value="Genomic_DNA"/>
</dbReference>
<dbReference type="EMBL" id="CAJNOO010000764">
    <property type="protein sequence ID" value="CAF1028642.1"/>
    <property type="molecule type" value="Genomic_DNA"/>
</dbReference>
<evidence type="ECO:0000313" key="5">
    <source>
        <dbReference type="EMBL" id="CAF3796457.1"/>
    </source>
</evidence>
<accession>A0A814PAC9</accession>
<organism evidence="3 6">
    <name type="scientific">Rotaria sordida</name>
    <dbReference type="NCBI Taxonomy" id="392033"/>
    <lineage>
        <taxon>Eukaryota</taxon>
        <taxon>Metazoa</taxon>
        <taxon>Spiralia</taxon>
        <taxon>Gnathifera</taxon>
        <taxon>Rotifera</taxon>
        <taxon>Eurotatoria</taxon>
        <taxon>Bdelloidea</taxon>
        <taxon>Philodinida</taxon>
        <taxon>Philodinidae</taxon>
        <taxon>Rotaria</taxon>
    </lineage>
</organism>
<reference evidence="3" key="1">
    <citation type="submission" date="2021-02" db="EMBL/GenBank/DDBJ databases">
        <authorList>
            <person name="Nowell W R."/>
        </authorList>
    </citation>
    <scope>NUCLEOTIDE SEQUENCE</scope>
</reference>
<dbReference type="Proteomes" id="UP000663882">
    <property type="component" value="Unassembled WGS sequence"/>
</dbReference>
<dbReference type="AlphaFoldDB" id="A0A814PAC9"/>
<name>A0A814PAC9_9BILA</name>
<evidence type="ECO:0000256" key="1">
    <source>
        <dbReference type="SAM" id="MobiDB-lite"/>
    </source>
</evidence>
<dbReference type="OrthoDB" id="10015775at2759"/>
<gene>
    <name evidence="4" type="ORF">JBS370_LOCUS14511</name>
    <name evidence="3" type="ORF">JXQ802_LOCUS19301</name>
    <name evidence="5" type="ORF">OTI717_LOCUS18022</name>
    <name evidence="2" type="ORF">RFH988_LOCUS15590</name>
</gene>
<feature type="region of interest" description="Disordered" evidence="1">
    <location>
        <begin position="1"/>
        <end position="26"/>
    </location>
</feature>
<proteinExistence type="predicted"/>
<dbReference type="Proteomes" id="UP000663836">
    <property type="component" value="Unassembled WGS sequence"/>
</dbReference>
<dbReference type="Proteomes" id="UP000663870">
    <property type="component" value="Unassembled WGS sequence"/>
</dbReference>
<dbReference type="EMBL" id="CAJOAX010002443">
    <property type="protein sequence ID" value="CAF3796457.1"/>
    <property type="molecule type" value="Genomic_DNA"/>
</dbReference>
<sequence length="163" mass="18464">MDSSNFNHNTSNVATIQPSRHNSKSIDPLAKIRPIISKKPHLVQSLLRSKTIQITSGFKIPNTQIQSTNDPSCEPLVTISDNEQSDEEVEDFVLPIQKLTKEELREELKTFQSTNNTTHALLANDNDDDDTGELQFRTQQPLKRCICCDQYPFSFKNSSCIIL</sequence>
<dbReference type="EMBL" id="CAJNOL010000526">
    <property type="protein sequence ID" value="CAF1102931.1"/>
    <property type="molecule type" value="Genomic_DNA"/>
</dbReference>
<keyword evidence="6" id="KW-1185">Reference proteome</keyword>
<dbReference type="Proteomes" id="UP000663823">
    <property type="component" value="Unassembled WGS sequence"/>
</dbReference>
<evidence type="ECO:0000313" key="6">
    <source>
        <dbReference type="Proteomes" id="UP000663870"/>
    </source>
</evidence>
<comment type="caution">
    <text evidence="3">The sequence shown here is derived from an EMBL/GenBank/DDBJ whole genome shotgun (WGS) entry which is preliminary data.</text>
</comment>
<evidence type="ECO:0000313" key="4">
    <source>
        <dbReference type="EMBL" id="CAF3786710.1"/>
    </source>
</evidence>